<protein>
    <submittedName>
        <fullName evidence="2">Uncharacterized protein</fullName>
    </submittedName>
</protein>
<accession>A0ABW2QQS2</accession>
<proteinExistence type="predicted"/>
<gene>
    <name evidence="2" type="ORF">ACFQPB_22985</name>
</gene>
<organism evidence="2 3">
    <name type="scientific">Hydrogenophaga atypica</name>
    <dbReference type="NCBI Taxonomy" id="249409"/>
    <lineage>
        <taxon>Bacteria</taxon>
        <taxon>Pseudomonadati</taxon>
        <taxon>Pseudomonadota</taxon>
        <taxon>Betaproteobacteria</taxon>
        <taxon>Burkholderiales</taxon>
        <taxon>Comamonadaceae</taxon>
        <taxon>Hydrogenophaga</taxon>
    </lineage>
</organism>
<keyword evidence="3" id="KW-1185">Reference proteome</keyword>
<reference evidence="3" key="1">
    <citation type="journal article" date="2019" name="Int. J. Syst. Evol. Microbiol.">
        <title>The Global Catalogue of Microorganisms (GCM) 10K type strain sequencing project: providing services to taxonomists for standard genome sequencing and annotation.</title>
        <authorList>
            <consortium name="The Broad Institute Genomics Platform"/>
            <consortium name="The Broad Institute Genome Sequencing Center for Infectious Disease"/>
            <person name="Wu L."/>
            <person name="Ma J."/>
        </authorList>
    </citation>
    <scope>NUCLEOTIDE SEQUENCE [LARGE SCALE GENOMIC DNA]</scope>
    <source>
        <strain evidence="3">CGMCC 1.12371</strain>
    </source>
</reference>
<dbReference type="Proteomes" id="UP001596501">
    <property type="component" value="Unassembled WGS sequence"/>
</dbReference>
<sequence>MRSTPQRQLNVLKVLRTLAPCAHHLYPMRFKSDRPANKRPPAPTRSEPLNDQRFNDLIGKASAFFATLESDLQGERTAAIEEINARMVEYGLTLEDLMDPAESALPRRDASPH</sequence>
<feature type="region of interest" description="Disordered" evidence="1">
    <location>
        <begin position="29"/>
        <end position="51"/>
    </location>
</feature>
<name>A0ABW2QQS2_9BURK</name>
<dbReference type="EMBL" id="JBHTCA010000045">
    <property type="protein sequence ID" value="MFC7411725.1"/>
    <property type="molecule type" value="Genomic_DNA"/>
</dbReference>
<comment type="caution">
    <text evidence="2">The sequence shown here is derived from an EMBL/GenBank/DDBJ whole genome shotgun (WGS) entry which is preliminary data.</text>
</comment>
<evidence type="ECO:0000256" key="1">
    <source>
        <dbReference type="SAM" id="MobiDB-lite"/>
    </source>
</evidence>
<evidence type="ECO:0000313" key="2">
    <source>
        <dbReference type="EMBL" id="MFC7411725.1"/>
    </source>
</evidence>
<evidence type="ECO:0000313" key="3">
    <source>
        <dbReference type="Proteomes" id="UP001596501"/>
    </source>
</evidence>
<dbReference type="RefSeq" id="WP_382228527.1">
    <property type="nucleotide sequence ID" value="NZ_JBHTCA010000045.1"/>
</dbReference>